<evidence type="ECO:0000256" key="2">
    <source>
        <dbReference type="ARBA" id="ARBA00012180"/>
    </source>
</evidence>
<dbReference type="GO" id="GO:0004523">
    <property type="term" value="F:RNA-DNA hybrid ribonuclease activity"/>
    <property type="evidence" value="ECO:0007669"/>
    <property type="project" value="UniProtKB-EC"/>
</dbReference>
<dbReference type="EMBL" id="JAMKFB020000012">
    <property type="protein sequence ID" value="KAL0180368.1"/>
    <property type="molecule type" value="Genomic_DNA"/>
</dbReference>
<dbReference type="PANTHER" id="PTHR24559:SF440">
    <property type="entry name" value="RIBONUCLEASE H"/>
    <property type="match status" value="1"/>
</dbReference>
<evidence type="ECO:0000313" key="6">
    <source>
        <dbReference type="Proteomes" id="UP001529510"/>
    </source>
</evidence>
<dbReference type="Proteomes" id="UP001529510">
    <property type="component" value="Unassembled WGS sequence"/>
</dbReference>
<dbReference type="InterPro" id="IPR043502">
    <property type="entry name" value="DNA/RNA_pol_sf"/>
</dbReference>
<name>A0ABD0Q253_CIRMR</name>
<dbReference type="CDD" id="cd01647">
    <property type="entry name" value="RT_LTR"/>
    <property type="match status" value="1"/>
</dbReference>
<reference evidence="5 6" key="1">
    <citation type="submission" date="2024-05" db="EMBL/GenBank/DDBJ databases">
        <title>Genome sequencing and assembly of Indian major carp, Cirrhinus mrigala (Hamilton, 1822).</title>
        <authorList>
            <person name="Mohindra V."/>
            <person name="Chowdhury L.M."/>
            <person name="Lal K."/>
            <person name="Jena J.K."/>
        </authorList>
    </citation>
    <scope>NUCLEOTIDE SEQUENCE [LARGE SCALE GENOMIC DNA]</scope>
    <source>
        <strain evidence="5">CM1030</strain>
        <tissue evidence="5">Blood</tissue>
    </source>
</reference>
<dbReference type="PROSITE" id="PS50878">
    <property type="entry name" value="RT_POL"/>
    <property type="match status" value="1"/>
</dbReference>
<evidence type="ECO:0000256" key="1">
    <source>
        <dbReference type="ARBA" id="ARBA00010879"/>
    </source>
</evidence>
<feature type="domain" description="Reverse transcriptase" evidence="4">
    <location>
        <begin position="1"/>
        <end position="184"/>
    </location>
</feature>
<sequence>MELCHRSAARGPDPQGASISSVHPGAPGDGGVHLGDSGAGIHSTIDAAGRFQLLLRGQEGWGVTAMHRLRQLNSQIIQQPYPLPLVLRSAYNLIRIRAGDEWKTAFVTSSGHYEYRVMPYGLSISPSVFQMFMNEVFQEFLHRFVIVYIDDIMIYSWNLAEHRQHVQQVLHKLRDHSLYLKLEK</sequence>
<proteinExistence type="inferred from homology"/>
<dbReference type="PANTHER" id="PTHR24559">
    <property type="entry name" value="TRANSPOSON TY3-I GAG-POL POLYPROTEIN"/>
    <property type="match status" value="1"/>
</dbReference>
<dbReference type="EC" id="3.1.26.4" evidence="2"/>
<comment type="similarity">
    <text evidence="1">Belongs to the beta type-B retroviral polymerase family. HERV class-II K(HML-2) pol subfamily.</text>
</comment>
<evidence type="ECO:0000313" key="5">
    <source>
        <dbReference type="EMBL" id="KAL0180368.1"/>
    </source>
</evidence>
<evidence type="ECO:0000256" key="3">
    <source>
        <dbReference type="SAM" id="MobiDB-lite"/>
    </source>
</evidence>
<dbReference type="InterPro" id="IPR043128">
    <property type="entry name" value="Rev_trsase/Diguanyl_cyclase"/>
</dbReference>
<dbReference type="InterPro" id="IPR053134">
    <property type="entry name" value="RNA-dir_DNA_polymerase"/>
</dbReference>
<dbReference type="Gene3D" id="3.10.10.10">
    <property type="entry name" value="HIV Type 1 Reverse Transcriptase, subunit A, domain 1"/>
    <property type="match status" value="1"/>
</dbReference>
<protein>
    <recommendedName>
        <fullName evidence="2">ribonuclease H</fullName>
        <ecNumber evidence="2">3.1.26.4</ecNumber>
    </recommendedName>
</protein>
<comment type="caution">
    <text evidence="5">The sequence shown here is derived from an EMBL/GenBank/DDBJ whole genome shotgun (WGS) entry which is preliminary data.</text>
</comment>
<accession>A0ABD0Q253</accession>
<feature type="region of interest" description="Disordered" evidence="3">
    <location>
        <begin position="1"/>
        <end position="35"/>
    </location>
</feature>
<dbReference type="Pfam" id="PF00078">
    <property type="entry name" value="RVT_1"/>
    <property type="match status" value="1"/>
</dbReference>
<dbReference type="AlphaFoldDB" id="A0ABD0Q253"/>
<dbReference type="Gene3D" id="3.30.70.270">
    <property type="match status" value="1"/>
</dbReference>
<dbReference type="InterPro" id="IPR000477">
    <property type="entry name" value="RT_dom"/>
</dbReference>
<dbReference type="SUPFAM" id="SSF56672">
    <property type="entry name" value="DNA/RNA polymerases"/>
    <property type="match status" value="1"/>
</dbReference>
<feature type="non-terminal residue" evidence="5">
    <location>
        <position position="184"/>
    </location>
</feature>
<organism evidence="5 6">
    <name type="scientific">Cirrhinus mrigala</name>
    <name type="common">Mrigala</name>
    <dbReference type="NCBI Taxonomy" id="683832"/>
    <lineage>
        <taxon>Eukaryota</taxon>
        <taxon>Metazoa</taxon>
        <taxon>Chordata</taxon>
        <taxon>Craniata</taxon>
        <taxon>Vertebrata</taxon>
        <taxon>Euteleostomi</taxon>
        <taxon>Actinopterygii</taxon>
        <taxon>Neopterygii</taxon>
        <taxon>Teleostei</taxon>
        <taxon>Ostariophysi</taxon>
        <taxon>Cypriniformes</taxon>
        <taxon>Cyprinidae</taxon>
        <taxon>Labeoninae</taxon>
        <taxon>Labeonini</taxon>
        <taxon>Cirrhinus</taxon>
    </lineage>
</organism>
<gene>
    <name evidence="5" type="ORF">M9458_025810</name>
</gene>
<evidence type="ECO:0000259" key="4">
    <source>
        <dbReference type="PROSITE" id="PS50878"/>
    </source>
</evidence>
<keyword evidence="6" id="KW-1185">Reference proteome</keyword>